<dbReference type="Pfam" id="PF01184">
    <property type="entry name" value="Gpr1_Fun34_YaaH"/>
    <property type="match status" value="1"/>
</dbReference>
<dbReference type="EMBL" id="ML210202">
    <property type="protein sequence ID" value="TFK24360.1"/>
    <property type="molecule type" value="Genomic_DNA"/>
</dbReference>
<comment type="similarity">
    <text evidence="2">Belongs to the acetate uptake transporter (AceTr) (TC 2.A.96) family.</text>
</comment>
<evidence type="ECO:0000313" key="9">
    <source>
        <dbReference type="Proteomes" id="UP000307440"/>
    </source>
</evidence>
<dbReference type="Proteomes" id="UP000307440">
    <property type="component" value="Unassembled WGS sequence"/>
</dbReference>
<evidence type="ECO:0000256" key="5">
    <source>
        <dbReference type="ARBA" id="ARBA00023136"/>
    </source>
</evidence>
<accession>A0A5C3KVX1</accession>
<feature type="transmembrane region" description="Helical" evidence="7">
    <location>
        <begin position="158"/>
        <end position="178"/>
    </location>
</feature>
<feature type="transmembrane region" description="Helical" evidence="7">
    <location>
        <begin position="34"/>
        <end position="55"/>
    </location>
</feature>
<keyword evidence="4 7" id="KW-1133">Transmembrane helix</keyword>
<organism evidence="8 9">
    <name type="scientific">Coprinopsis marcescibilis</name>
    <name type="common">Agaric fungus</name>
    <name type="synonym">Psathyrella marcescibilis</name>
    <dbReference type="NCBI Taxonomy" id="230819"/>
    <lineage>
        <taxon>Eukaryota</taxon>
        <taxon>Fungi</taxon>
        <taxon>Dikarya</taxon>
        <taxon>Basidiomycota</taxon>
        <taxon>Agaricomycotina</taxon>
        <taxon>Agaricomycetes</taxon>
        <taxon>Agaricomycetidae</taxon>
        <taxon>Agaricales</taxon>
        <taxon>Agaricineae</taxon>
        <taxon>Psathyrellaceae</taxon>
        <taxon>Coprinopsis</taxon>
    </lineage>
</organism>
<evidence type="ECO:0000256" key="2">
    <source>
        <dbReference type="ARBA" id="ARBA00005587"/>
    </source>
</evidence>
<feature type="region of interest" description="Disordered" evidence="6">
    <location>
        <begin position="1"/>
        <end position="22"/>
    </location>
</feature>
<evidence type="ECO:0000313" key="8">
    <source>
        <dbReference type="EMBL" id="TFK24360.1"/>
    </source>
</evidence>
<dbReference type="InterPro" id="IPR051633">
    <property type="entry name" value="AceTr"/>
</dbReference>
<evidence type="ECO:0000256" key="4">
    <source>
        <dbReference type="ARBA" id="ARBA00022989"/>
    </source>
</evidence>
<dbReference type="AlphaFoldDB" id="A0A5C3KVX1"/>
<feature type="transmembrane region" description="Helical" evidence="7">
    <location>
        <begin position="190"/>
        <end position="209"/>
    </location>
</feature>
<gene>
    <name evidence="8" type="ORF">FA15DRAFT_741811</name>
</gene>
<feature type="transmembrane region" description="Helical" evidence="7">
    <location>
        <begin position="67"/>
        <end position="88"/>
    </location>
</feature>
<reference evidence="8 9" key="1">
    <citation type="journal article" date="2019" name="Nat. Ecol. Evol.">
        <title>Megaphylogeny resolves global patterns of mushroom evolution.</title>
        <authorList>
            <person name="Varga T."/>
            <person name="Krizsan K."/>
            <person name="Foldi C."/>
            <person name="Dima B."/>
            <person name="Sanchez-Garcia M."/>
            <person name="Sanchez-Ramirez S."/>
            <person name="Szollosi G.J."/>
            <person name="Szarkandi J.G."/>
            <person name="Papp V."/>
            <person name="Albert L."/>
            <person name="Andreopoulos W."/>
            <person name="Angelini C."/>
            <person name="Antonin V."/>
            <person name="Barry K.W."/>
            <person name="Bougher N.L."/>
            <person name="Buchanan P."/>
            <person name="Buyck B."/>
            <person name="Bense V."/>
            <person name="Catcheside P."/>
            <person name="Chovatia M."/>
            <person name="Cooper J."/>
            <person name="Damon W."/>
            <person name="Desjardin D."/>
            <person name="Finy P."/>
            <person name="Geml J."/>
            <person name="Haridas S."/>
            <person name="Hughes K."/>
            <person name="Justo A."/>
            <person name="Karasinski D."/>
            <person name="Kautmanova I."/>
            <person name="Kiss B."/>
            <person name="Kocsube S."/>
            <person name="Kotiranta H."/>
            <person name="LaButti K.M."/>
            <person name="Lechner B.E."/>
            <person name="Liimatainen K."/>
            <person name="Lipzen A."/>
            <person name="Lukacs Z."/>
            <person name="Mihaltcheva S."/>
            <person name="Morgado L.N."/>
            <person name="Niskanen T."/>
            <person name="Noordeloos M.E."/>
            <person name="Ohm R.A."/>
            <person name="Ortiz-Santana B."/>
            <person name="Ovrebo C."/>
            <person name="Racz N."/>
            <person name="Riley R."/>
            <person name="Savchenko A."/>
            <person name="Shiryaev A."/>
            <person name="Soop K."/>
            <person name="Spirin V."/>
            <person name="Szebenyi C."/>
            <person name="Tomsovsky M."/>
            <person name="Tulloss R.E."/>
            <person name="Uehling J."/>
            <person name="Grigoriev I.V."/>
            <person name="Vagvolgyi C."/>
            <person name="Papp T."/>
            <person name="Martin F.M."/>
            <person name="Miettinen O."/>
            <person name="Hibbett D.S."/>
            <person name="Nagy L.G."/>
        </authorList>
    </citation>
    <scope>NUCLEOTIDE SEQUENCE [LARGE SCALE GENOMIC DNA]</scope>
    <source>
        <strain evidence="8 9">CBS 121175</strain>
    </source>
</reference>
<dbReference type="NCBIfam" id="NF038013">
    <property type="entry name" value="AceTr_1"/>
    <property type="match status" value="1"/>
</dbReference>
<dbReference type="GO" id="GO:0015123">
    <property type="term" value="F:acetate transmembrane transporter activity"/>
    <property type="evidence" value="ECO:0007669"/>
    <property type="project" value="TreeGrafter"/>
</dbReference>
<protein>
    <submittedName>
        <fullName evidence="8">Gpr1 family protein</fullName>
    </submittedName>
</protein>
<feature type="transmembrane region" description="Helical" evidence="7">
    <location>
        <begin position="132"/>
        <end position="152"/>
    </location>
</feature>
<keyword evidence="9" id="KW-1185">Reference proteome</keyword>
<name>A0A5C3KVX1_COPMA</name>
<sequence length="220" mass="23325">MSSNGKSTSVEKVEYGQPQTPMTLPPPPPINLNIGNPSPAGMFAFSATMLLMALYNLGAGGITTPNVLVGMLVFAGGIAQFFVALLEFLKGNCLYATCFMTFSTFWASYAAVLIPGFGIVQAFTDPSEIPRAIGLYLFVWWITITMLLIAVIGKSTLFTILLAFASTAVLVLACGQYLELAVLGVVGNSLLIVVSSLAYYIGLAILLLSEPGAVFTLPMF</sequence>
<keyword evidence="5 7" id="KW-0472">Membrane</keyword>
<dbReference type="PANTHER" id="PTHR31123">
    <property type="entry name" value="ACCUMULATION OF DYADS PROTEIN 2-RELATED"/>
    <property type="match status" value="1"/>
</dbReference>
<evidence type="ECO:0000256" key="1">
    <source>
        <dbReference type="ARBA" id="ARBA00004141"/>
    </source>
</evidence>
<evidence type="ECO:0000256" key="7">
    <source>
        <dbReference type="SAM" id="Phobius"/>
    </source>
</evidence>
<dbReference type="PANTHER" id="PTHR31123:SF1">
    <property type="entry name" value="ACCUMULATION OF DYADS PROTEIN 2-RELATED"/>
    <property type="match status" value="1"/>
</dbReference>
<keyword evidence="3 7" id="KW-0812">Transmembrane</keyword>
<feature type="transmembrane region" description="Helical" evidence="7">
    <location>
        <begin position="94"/>
        <end position="120"/>
    </location>
</feature>
<dbReference type="STRING" id="230819.A0A5C3KVX1"/>
<dbReference type="InterPro" id="IPR000791">
    <property type="entry name" value="Gpr1/Fun34/SatP-like"/>
</dbReference>
<evidence type="ECO:0000256" key="6">
    <source>
        <dbReference type="SAM" id="MobiDB-lite"/>
    </source>
</evidence>
<comment type="subcellular location">
    <subcellularLocation>
        <location evidence="1">Membrane</location>
        <topology evidence="1">Multi-pass membrane protein</topology>
    </subcellularLocation>
</comment>
<evidence type="ECO:0000256" key="3">
    <source>
        <dbReference type="ARBA" id="ARBA00022692"/>
    </source>
</evidence>
<proteinExistence type="inferred from homology"/>
<dbReference type="OrthoDB" id="3648309at2759"/>
<dbReference type="GO" id="GO:0005886">
    <property type="term" value="C:plasma membrane"/>
    <property type="evidence" value="ECO:0007669"/>
    <property type="project" value="TreeGrafter"/>
</dbReference>